<feature type="coiled-coil region" evidence="1">
    <location>
        <begin position="133"/>
        <end position="160"/>
    </location>
</feature>
<dbReference type="WBParaSite" id="PTRK_0001692300.1">
    <property type="protein sequence ID" value="PTRK_0001692300.1"/>
    <property type="gene ID" value="PTRK_0001692300"/>
</dbReference>
<evidence type="ECO:0000313" key="3">
    <source>
        <dbReference type="WBParaSite" id="PTRK_0001692300.1"/>
    </source>
</evidence>
<dbReference type="AlphaFoldDB" id="A0A0N5A5E0"/>
<evidence type="ECO:0000313" key="2">
    <source>
        <dbReference type="Proteomes" id="UP000038045"/>
    </source>
</evidence>
<proteinExistence type="predicted"/>
<protein>
    <submittedName>
        <fullName evidence="3">Uncharacterized protein</fullName>
    </submittedName>
</protein>
<name>A0A0N5A5E0_PARTI</name>
<sequence>MVFNDFNNIKHLVNENERLIGVKDNNDLLKNGWEQKIEELKEKNYKLSILRETEISKVELKKTLYENYTVSHERIQKRLLEAQGQNTSVEVIMNDLIAKKEAEDEHARSFVDVQKKTQEVLNILKECDGLKELRGIENECKILQVQLDDFERSNKSLKDEIMALSLGVYDNFDWKIEVIKMVILSKRLAFVQGAISVINEKVPILEDIETSEERKEKIKALFFKISMDIKNFDRNNQLYDCATPL</sequence>
<dbReference type="Proteomes" id="UP000038045">
    <property type="component" value="Unplaced"/>
</dbReference>
<evidence type="ECO:0000256" key="1">
    <source>
        <dbReference type="SAM" id="Coils"/>
    </source>
</evidence>
<organism evidence="2 3">
    <name type="scientific">Parastrongyloides trichosuri</name>
    <name type="common">Possum-specific nematode worm</name>
    <dbReference type="NCBI Taxonomy" id="131310"/>
    <lineage>
        <taxon>Eukaryota</taxon>
        <taxon>Metazoa</taxon>
        <taxon>Ecdysozoa</taxon>
        <taxon>Nematoda</taxon>
        <taxon>Chromadorea</taxon>
        <taxon>Rhabditida</taxon>
        <taxon>Tylenchina</taxon>
        <taxon>Panagrolaimomorpha</taxon>
        <taxon>Strongyloidoidea</taxon>
        <taxon>Strongyloididae</taxon>
        <taxon>Parastrongyloides</taxon>
    </lineage>
</organism>
<keyword evidence="1" id="KW-0175">Coiled coil</keyword>
<accession>A0A0N5A5E0</accession>
<keyword evidence="2" id="KW-1185">Reference proteome</keyword>
<reference evidence="3" key="1">
    <citation type="submission" date="2017-02" db="UniProtKB">
        <authorList>
            <consortium name="WormBaseParasite"/>
        </authorList>
    </citation>
    <scope>IDENTIFICATION</scope>
</reference>